<accession>A0ABM5LFU8</accession>
<dbReference type="Proteomes" id="UP000001497">
    <property type="component" value="Chromosome"/>
</dbReference>
<evidence type="ECO:0000313" key="1">
    <source>
        <dbReference type="EMBL" id="ACX74425.1"/>
    </source>
</evidence>
<keyword evidence="2" id="KW-1185">Reference proteome</keyword>
<gene>
    <name evidence="1" type="ordered locus">Fisuc_0815</name>
</gene>
<proteinExistence type="predicted"/>
<name>A0ABM5LFU8_FIBSS</name>
<protein>
    <recommendedName>
        <fullName evidence="3">Phosphoribosyl transferase domain protein</fullName>
    </recommendedName>
</protein>
<evidence type="ECO:0008006" key="3">
    <source>
        <dbReference type="Google" id="ProtNLM"/>
    </source>
</evidence>
<reference evidence="1" key="1">
    <citation type="submission" date="2009-10" db="EMBL/GenBank/DDBJ databases">
        <title>Complete sequence of Fibrobacter succinogenes subsp. succinogenes S85.</title>
        <authorList>
            <consortium name="US DOE Joint Genome Institute"/>
            <person name="Lucas S."/>
            <person name="Copeland A."/>
            <person name="Lapidus A."/>
            <person name="Glavina del Rio T."/>
            <person name="Tice H."/>
            <person name="Bruce D."/>
            <person name="Goodwin L."/>
            <person name="Pitluck S."/>
            <person name="Chertkov O."/>
            <person name="Detter J.C."/>
            <person name="Han C."/>
            <person name="Tapia R."/>
            <person name="Larimer F."/>
            <person name="Land M."/>
            <person name="Hauser L."/>
            <person name="Kyrpides N."/>
            <person name="Mikhailova N."/>
            <person name="Weimer P.J."/>
            <person name="Stevenson D.M."/>
            <person name="Boyum J."/>
            <person name="Brumm P.I."/>
            <person name="Mead D."/>
        </authorList>
    </citation>
    <scope>NUCLEOTIDE SEQUENCE [LARGE SCALE GENOMIC DNA]</scope>
    <source>
        <strain evidence="1">S85</strain>
    </source>
</reference>
<organism evidence="1 2">
    <name type="scientific">Fibrobacter succinogenes (strain ATCC 19169 / S85)</name>
    <dbReference type="NCBI Taxonomy" id="59374"/>
    <lineage>
        <taxon>Bacteria</taxon>
        <taxon>Pseudomonadati</taxon>
        <taxon>Fibrobacterota</taxon>
        <taxon>Fibrobacteria</taxon>
        <taxon>Fibrobacterales</taxon>
        <taxon>Fibrobacteraceae</taxon>
        <taxon>Fibrobacter</taxon>
    </lineage>
</organism>
<sequence>MHMAWEKLSGTSVGLEDTDEIWRYEIYCPEERDDYFSDLHNLKKSTDKKEKYEWRYKTEAIAKCSGFLKEFRFQAENPFIIPMPPSKKKGTPEYDNRLVQIIKKVTNVTCLDIFDVKESVESTHKPEQTKDLIAIQNNLVMSTTEKIEILDLVYVLDDVLTTGTHFKAIKNKILEINPDIRVIGLFFYKPEGPLDYYKYLRENNKNG</sequence>
<dbReference type="EMBL" id="CP001792">
    <property type="protein sequence ID" value="ACX74425.1"/>
    <property type="molecule type" value="Genomic_DNA"/>
</dbReference>
<evidence type="ECO:0000313" key="2">
    <source>
        <dbReference type="Proteomes" id="UP000001497"/>
    </source>
</evidence>